<keyword evidence="3 6" id="KW-0812">Transmembrane</keyword>
<keyword evidence="2" id="KW-1003">Cell membrane</keyword>
<organism evidence="7 8">
    <name type="scientific">Polycladospora coralii</name>
    <dbReference type="NCBI Taxonomy" id="2771432"/>
    <lineage>
        <taxon>Bacteria</taxon>
        <taxon>Bacillati</taxon>
        <taxon>Bacillota</taxon>
        <taxon>Bacilli</taxon>
        <taxon>Bacillales</taxon>
        <taxon>Thermoactinomycetaceae</taxon>
        <taxon>Polycladospora</taxon>
    </lineage>
</organism>
<dbReference type="InterPro" id="IPR039072">
    <property type="entry name" value="ATP_synth_I_Bacilli"/>
</dbReference>
<keyword evidence="8" id="KW-1185">Reference proteome</keyword>
<comment type="subcellular location">
    <subcellularLocation>
        <location evidence="1">Cell membrane</location>
        <topology evidence="1">Multi-pass membrane protein</topology>
    </subcellularLocation>
</comment>
<evidence type="ECO:0000256" key="6">
    <source>
        <dbReference type="SAM" id="Phobius"/>
    </source>
</evidence>
<gene>
    <name evidence="7" type="ORF">IC620_07100</name>
</gene>
<reference evidence="7" key="1">
    <citation type="submission" date="2020-09" db="EMBL/GenBank/DDBJ databases">
        <title>A novel bacterium of genus Hazenella, isolated from South China Sea.</title>
        <authorList>
            <person name="Huang H."/>
            <person name="Mo K."/>
            <person name="Hu Y."/>
        </authorList>
    </citation>
    <scope>NUCLEOTIDE SEQUENCE</scope>
    <source>
        <strain evidence="7">IB182357</strain>
    </source>
</reference>
<feature type="transmembrane region" description="Helical" evidence="6">
    <location>
        <begin position="34"/>
        <end position="53"/>
    </location>
</feature>
<proteinExistence type="predicted"/>
<dbReference type="PANTHER" id="PTHR40035:SF1">
    <property type="entry name" value="ATP SYNTHASE PROTEIN I"/>
    <property type="match status" value="1"/>
</dbReference>
<keyword evidence="5 6" id="KW-0472">Membrane</keyword>
<dbReference type="EMBL" id="JACXAH010000008">
    <property type="protein sequence ID" value="MBD1372127.1"/>
    <property type="molecule type" value="Genomic_DNA"/>
</dbReference>
<feature type="transmembrane region" description="Helical" evidence="6">
    <location>
        <begin position="99"/>
        <end position="116"/>
    </location>
</feature>
<dbReference type="PANTHER" id="PTHR40035">
    <property type="entry name" value="ATP SYNTHASE PROTEIN I"/>
    <property type="match status" value="1"/>
</dbReference>
<accession>A0A926N961</accession>
<evidence type="ECO:0000256" key="4">
    <source>
        <dbReference type="ARBA" id="ARBA00022989"/>
    </source>
</evidence>
<name>A0A926N961_9BACL</name>
<evidence type="ECO:0000313" key="7">
    <source>
        <dbReference type="EMBL" id="MBD1372127.1"/>
    </source>
</evidence>
<keyword evidence="4 6" id="KW-1133">Transmembrane helix</keyword>
<evidence type="ECO:0000313" key="8">
    <source>
        <dbReference type="Proteomes" id="UP000661691"/>
    </source>
</evidence>
<dbReference type="RefSeq" id="WP_191139550.1">
    <property type="nucleotide sequence ID" value="NZ_JACXAG020000003.1"/>
</dbReference>
<sequence>MKTPKPLLQTVILLTSVLIMFFMFMWFFTPYARFFAGLIVGMFVSIYNISLMGRRLQLIEEAISQNDGRRTPGTGFFNRLLMVTFAIIIAYKFPAHLDAIGVIIGLPVSYIIAIFVELHRIKKFREGGENEEWS</sequence>
<dbReference type="AlphaFoldDB" id="A0A926N961"/>
<protein>
    <submittedName>
        <fullName evidence="7">ATP synthase subunit I</fullName>
    </submittedName>
</protein>
<evidence type="ECO:0000256" key="1">
    <source>
        <dbReference type="ARBA" id="ARBA00004651"/>
    </source>
</evidence>
<feature type="transmembrane region" description="Helical" evidence="6">
    <location>
        <begin position="7"/>
        <end position="28"/>
    </location>
</feature>
<evidence type="ECO:0000256" key="2">
    <source>
        <dbReference type="ARBA" id="ARBA00022475"/>
    </source>
</evidence>
<comment type="caution">
    <text evidence="7">The sequence shown here is derived from an EMBL/GenBank/DDBJ whole genome shotgun (WGS) entry which is preliminary data.</text>
</comment>
<dbReference type="GO" id="GO:0005886">
    <property type="term" value="C:plasma membrane"/>
    <property type="evidence" value="ECO:0007669"/>
    <property type="project" value="UniProtKB-SubCell"/>
</dbReference>
<dbReference type="Proteomes" id="UP000661691">
    <property type="component" value="Unassembled WGS sequence"/>
</dbReference>
<feature type="transmembrane region" description="Helical" evidence="6">
    <location>
        <begin position="74"/>
        <end position="93"/>
    </location>
</feature>
<evidence type="ECO:0000256" key="3">
    <source>
        <dbReference type="ARBA" id="ARBA00022692"/>
    </source>
</evidence>
<dbReference type="InterPro" id="IPR005598">
    <property type="entry name" value="ATP_synth_I"/>
</dbReference>
<evidence type="ECO:0000256" key="5">
    <source>
        <dbReference type="ARBA" id="ARBA00023136"/>
    </source>
</evidence>
<dbReference type="Pfam" id="PF03899">
    <property type="entry name" value="ATP-synt_I"/>
    <property type="match status" value="1"/>
</dbReference>